<evidence type="ECO:0000313" key="2">
    <source>
        <dbReference type="Proteomes" id="UP000294933"/>
    </source>
</evidence>
<gene>
    <name evidence="1" type="ORF">BD410DRAFT_356936</name>
</gene>
<name>A0A4Y7Q1P9_9AGAM</name>
<organism evidence="1 2">
    <name type="scientific">Rickenella mellea</name>
    <dbReference type="NCBI Taxonomy" id="50990"/>
    <lineage>
        <taxon>Eukaryota</taxon>
        <taxon>Fungi</taxon>
        <taxon>Dikarya</taxon>
        <taxon>Basidiomycota</taxon>
        <taxon>Agaricomycotina</taxon>
        <taxon>Agaricomycetes</taxon>
        <taxon>Hymenochaetales</taxon>
        <taxon>Rickenellaceae</taxon>
        <taxon>Rickenella</taxon>
    </lineage>
</organism>
<keyword evidence="2" id="KW-1185">Reference proteome</keyword>
<dbReference type="AlphaFoldDB" id="A0A4Y7Q1P9"/>
<dbReference type="EMBL" id="ML170185">
    <property type="protein sequence ID" value="TDL20779.1"/>
    <property type="molecule type" value="Genomic_DNA"/>
</dbReference>
<sequence length="209" mass="24178">MLKLGFLSGCIFLCERNSVLPTDRHFELPPEMLCSRSFCLLSFEYGLARVLAALLVNHCPQYLRNRRSIPLHNRTSKTRHFLIENVQWWRMYAVVQMMSPLQVSLLFPVSISPWNRNRCHGGFLHTSLRHYLAYLPLASTPLVFPEYRSKVTSSCFLNTSTDLCCPTLSSIARARMELGHRSFHLYNPIWAFSPDHCGAFHRVSRGLDF</sequence>
<evidence type="ECO:0000313" key="1">
    <source>
        <dbReference type="EMBL" id="TDL20779.1"/>
    </source>
</evidence>
<dbReference type="Proteomes" id="UP000294933">
    <property type="component" value="Unassembled WGS sequence"/>
</dbReference>
<protein>
    <submittedName>
        <fullName evidence="1">Uncharacterized protein</fullName>
    </submittedName>
</protein>
<accession>A0A4Y7Q1P9</accession>
<dbReference type="VEuPathDB" id="FungiDB:BD410DRAFT_356936"/>
<proteinExistence type="predicted"/>
<reference evidence="1 2" key="1">
    <citation type="submission" date="2018-06" db="EMBL/GenBank/DDBJ databases">
        <title>A transcriptomic atlas of mushroom development highlights an independent origin of complex multicellularity.</title>
        <authorList>
            <consortium name="DOE Joint Genome Institute"/>
            <person name="Krizsan K."/>
            <person name="Almasi E."/>
            <person name="Merenyi Z."/>
            <person name="Sahu N."/>
            <person name="Viragh M."/>
            <person name="Koszo T."/>
            <person name="Mondo S."/>
            <person name="Kiss B."/>
            <person name="Balint B."/>
            <person name="Kues U."/>
            <person name="Barry K."/>
            <person name="Hegedus J.C."/>
            <person name="Henrissat B."/>
            <person name="Johnson J."/>
            <person name="Lipzen A."/>
            <person name="Ohm R."/>
            <person name="Nagy I."/>
            <person name="Pangilinan J."/>
            <person name="Yan J."/>
            <person name="Xiong Y."/>
            <person name="Grigoriev I.V."/>
            <person name="Hibbett D.S."/>
            <person name="Nagy L.G."/>
        </authorList>
    </citation>
    <scope>NUCLEOTIDE SEQUENCE [LARGE SCALE GENOMIC DNA]</scope>
    <source>
        <strain evidence="1 2">SZMC22713</strain>
    </source>
</reference>